<evidence type="ECO:0000256" key="2">
    <source>
        <dbReference type="ARBA" id="ARBA00022723"/>
    </source>
</evidence>
<dbReference type="Pfam" id="PF12831">
    <property type="entry name" value="FAD_oxidored"/>
    <property type="match status" value="1"/>
</dbReference>
<evidence type="ECO:0000313" key="8">
    <source>
        <dbReference type="EMBL" id="MCC9643278.1"/>
    </source>
</evidence>
<dbReference type="SUPFAM" id="SSF51905">
    <property type="entry name" value="FAD/NAD(P)-binding domain"/>
    <property type="match status" value="1"/>
</dbReference>
<reference evidence="8" key="1">
    <citation type="submission" date="2021-11" db="EMBL/GenBank/DDBJ databases">
        <title>Genome sequence.</title>
        <authorList>
            <person name="Sun Q."/>
        </authorList>
    </citation>
    <scope>NUCLEOTIDE SEQUENCE</scope>
    <source>
        <strain evidence="8">JC740</strain>
    </source>
</reference>
<feature type="chain" id="PRO_5047174144" evidence="6">
    <location>
        <begin position="31"/>
        <end position="704"/>
    </location>
</feature>
<organism evidence="8 9">
    <name type="scientific">Rhodopirellula halodulae</name>
    <dbReference type="NCBI Taxonomy" id="2894198"/>
    <lineage>
        <taxon>Bacteria</taxon>
        <taxon>Pseudomonadati</taxon>
        <taxon>Planctomycetota</taxon>
        <taxon>Planctomycetia</taxon>
        <taxon>Pirellulales</taxon>
        <taxon>Pirellulaceae</taxon>
        <taxon>Rhodopirellula</taxon>
    </lineage>
</organism>
<keyword evidence="3" id="KW-0560">Oxidoreductase</keyword>
<gene>
    <name evidence="8" type="ORF">LOC71_13415</name>
</gene>
<name>A0ABS8NI84_9BACT</name>
<keyword evidence="4" id="KW-0408">Iron</keyword>
<dbReference type="RefSeq" id="WP_230274222.1">
    <property type="nucleotide sequence ID" value="NZ_JAJKFW010000023.1"/>
</dbReference>
<dbReference type="Pfam" id="PF25275">
    <property type="entry name" value="Golvesin_C"/>
    <property type="match status" value="1"/>
</dbReference>
<dbReference type="InterPro" id="IPR036188">
    <property type="entry name" value="FAD/NAD-bd_sf"/>
</dbReference>
<dbReference type="Proteomes" id="UP001430306">
    <property type="component" value="Unassembled WGS sequence"/>
</dbReference>
<evidence type="ECO:0000256" key="3">
    <source>
        <dbReference type="ARBA" id="ARBA00023002"/>
    </source>
</evidence>
<evidence type="ECO:0000259" key="7">
    <source>
        <dbReference type="Pfam" id="PF25275"/>
    </source>
</evidence>
<dbReference type="InterPro" id="IPR033803">
    <property type="entry name" value="CBD-like_Golvesin-Xly"/>
</dbReference>
<evidence type="ECO:0000256" key="1">
    <source>
        <dbReference type="ARBA" id="ARBA00022485"/>
    </source>
</evidence>
<keyword evidence="6" id="KW-0732">Signal</keyword>
<dbReference type="Gene3D" id="3.50.50.60">
    <property type="entry name" value="FAD/NAD(P)-binding domain"/>
    <property type="match status" value="1"/>
</dbReference>
<keyword evidence="2" id="KW-0479">Metal-binding</keyword>
<dbReference type="EMBL" id="JAJKFW010000023">
    <property type="protein sequence ID" value="MCC9643278.1"/>
    <property type="molecule type" value="Genomic_DNA"/>
</dbReference>
<evidence type="ECO:0000256" key="6">
    <source>
        <dbReference type="SAM" id="SignalP"/>
    </source>
</evidence>
<dbReference type="PANTHER" id="PTHR43498:SF1">
    <property type="entry name" value="COB--COM HETERODISULFIDE REDUCTASE IRON-SULFUR SUBUNIT A"/>
    <property type="match status" value="1"/>
</dbReference>
<evidence type="ECO:0000256" key="4">
    <source>
        <dbReference type="ARBA" id="ARBA00023004"/>
    </source>
</evidence>
<comment type="caution">
    <text evidence="8">The sequence shown here is derived from an EMBL/GenBank/DDBJ whole genome shotgun (WGS) entry which is preliminary data.</text>
</comment>
<sequence>MTMASRPVRVCFAVLLAVFSNVGNMPSATAAEPETADIVIYGGTSAGIAAAVQAKRMGKSVIVIEPSNRVGGLTTGGLGQTDIGNKSAIGGIAREFYEDIAKYYQDDSHWKWQRREEYKSGGQSRTAAGETAMWTFEPSAALTVYQDWIDEHQIRVDYGKRLDRSAVMTTRSIPARIIGIRMESGDTYHARMFIDATYEGDLMAAAGVSYTVGREANEQYGETLNGVQTKMARHHQLRKRIDPYIVPGDPNSGLLPHIDSGGPGEEGDADHRVQAYCFRMCLTDHPDNRIPFDKPEGYEPLWYELLLRNYEAGEDSAPWINSGMPNRKTDTNNRLGFSTDFIGQNYDYPEASYEEREAIIAKHRLYQQGLMWTLANHPRMPESIRNQVSRWGMCKDEFESGNGWQKQLYIREARRMVSDFVMTQKHCQGVAVNDPVGLAAYTMDSHNQQRYVDENGHVRNEGDVQVGGFPPYGISYQSIVPKNREVSNLFVPVCLSASHIAFGSIRMEPVFMVLGQSSATAAAIAIDDRVAVQEVDYSKLSKRLLDDQQVLQHAGPKPQPGIDPNKLAGIVVDNADATTEGGWTTSSSTAQRIGMDYLHDANSGKGEGVVRYEAKLEQPGRYQVKLRWPVFSNRASNTLVIVTDSAGDAHEFRVNQRDPQTEGQANLGEFDFGNSAIVEIRNADTDGYVIADAVQLIPAKAPIE</sequence>
<feature type="signal peptide" evidence="6">
    <location>
        <begin position="1"/>
        <end position="30"/>
    </location>
</feature>
<feature type="domain" description="Golvesin/Xly CBD-like" evidence="7">
    <location>
        <begin position="570"/>
        <end position="696"/>
    </location>
</feature>
<keyword evidence="1" id="KW-0004">4Fe-4S</keyword>
<accession>A0ABS8NI84</accession>
<proteinExistence type="predicted"/>
<protein>
    <submittedName>
        <fullName evidence="8">FAD-dependent oxidoreductase</fullName>
    </submittedName>
</protein>
<keyword evidence="9" id="KW-1185">Reference proteome</keyword>
<evidence type="ECO:0000256" key="5">
    <source>
        <dbReference type="ARBA" id="ARBA00023014"/>
    </source>
</evidence>
<keyword evidence="5" id="KW-0411">Iron-sulfur</keyword>
<dbReference type="InterPro" id="IPR039650">
    <property type="entry name" value="HdrA-like"/>
</dbReference>
<dbReference type="PANTHER" id="PTHR43498">
    <property type="entry name" value="FERREDOXIN:COB-COM HETERODISULFIDE REDUCTASE SUBUNIT A"/>
    <property type="match status" value="1"/>
</dbReference>
<evidence type="ECO:0000313" key="9">
    <source>
        <dbReference type="Proteomes" id="UP001430306"/>
    </source>
</evidence>